<dbReference type="GeneID" id="134290618"/>
<evidence type="ECO:0000259" key="2">
    <source>
        <dbReference type="Pfam" id="PF25298"/>
    </source>
</evidence>
<dbReference type="InterPro" id="IPR057251">
    <property type="entry name" value="FP_C"/>
</dbReference>
<dbReference type="Pfam" id="PF25298">
    <property type="entry name" value="Baculo_FP_2nd"/>
    <property type="match status" value="1"/>
</dbReference>
<reference evidence="3" key="2">
    <citation type="submission" date="2025-05" db="UniProtKB">
        <authorList>
            <consortium name="EnsemblMetazoa"/>
        </authorList>
    </citation>
    <scope>IDENTIFICATION</scope>
    <source>
        <strain evidence="3">Foshan</strain>
    </source>
</reference>
<dbReference type="Proteomes" id="UP000069940">
    <property type="component" value="Unassembled WGS sequence"/>
</dbReference>
<proteinExistence type="predicted"/>
<dbReference type="RefSeq" id="XP_062713771.1">
    <property type="nucleotide sequence ID" value="XM_062857787.1"/>
</dbReference>
<sequence>MSRDMTLADLHKSLKGEIQLSKEEIQNSITDMKREIKKLSTEVDEVKQSQNFINAEFEQFKSGLSKITDEMKKTTIDVTSLKSGHAEISSQLATMEQDLNFIQQGQLSNNLLISNVIKTADEDLCAILGKICEVLEIELHERDVLMITRLATRNTKQIEPILVQFANRYVKDRIISVAKTASLSCQNIGFTIDQRIYFNHHLTAYNQALLQYVRAYKRRHGYKFAWFSKGYIYIKRDENSTAQRIISREDLPSDFDE</sequence>
<evidence type="ECO:0000313" key="3">
    <source>
        <dbReference type="EnsemblMetazoa" id="AALFPA23_012414.P17783"/>
    </source>
</evidence>
<feature type="coiled-coil region" evidence="1">
    <location>
        <begin position="22"/>
        <end position="49"/>
    </location>
</feature>
<dbReference type="Gene3D" id="1.20.5.1700">
    <property type="match status" value="1"/>
</dbReference>
<name>A0ABM1YV48_AEDAL</name>
<keyword evidence="4" id="KW-1185">Reference proteome</keyword>
<dbReference type="EnsemblMetazoa" id="AALFPA23_012414.R17783">
    <property type="protein sequence ID" value="AALFPA23_012414.P17783"/>
    <property type="gene ID" value="AALFPA23_012414"/>
</dbReference>
<protein>
    <recommendedName>
        <fullName evidence="2">FP protein C-terminal domain-containing protein</fullName>
    </recommendedName>
</protein>
<evidence type="ECO:0000313" key="4">
    <source>
        <dbReference type="Proteomes" id="UP000069940"/>
    </source>
</evidence>
<keyword evidence="1" id="KW-0175">Coiled coil</keyword>
<organism evidence="3 4">
    <name type="scientific">Aedes albopictus</name>
    <name type="common">Asian tiger mosquito</name>
    <name type="synonym">Stegomyia albopicta</name>
    <dbReference type="NCBI Taxonomy" id="7160"/>
    <lineage>
        <taxon>Eukaryota</taxon>
        <taxon>Metazoa</taxon>
        <taxon>Ecdysozoa</taxon>
        <taxon>Arthropoda</taxon>
        <taxon>Hexapoda</taxon>
        <taxon>Insecta</taxon>
        <taxon>Pterygota</taxon>
        <taxon>Neoptera</taxon>
        <taxon>Endopterygota</taxon>
        <taxon>Diptera</taxon>
        <taxon>Nematocera</taxon>
        <taxon>Culicoidea</taxon>
        <taxon>Culicidae</taxon>
        <taxon>Culicinae</taxon>
        <taxon>Aedini</taxon>
        <taxon>Aedes</taxon>
        <taxon>Stegomyia</taxon>
    </lineage>
</organism>
<feature type="domain" description="FP protein C-terminal" evidence="2">
    <location>
        <begin position="203"/>
        <end position="251"/>
    </location>
</feature>
<accession>A0ABM1YV48</accession>
<reference evidence="4" key="1">
    <citation type="journal article" date="2015" name="Proc. Natl. Acad. Sci. U.S.A.">
        <title>Genome sequence of the Asian Tiger mosquito, Aedes albopictus, reveals insights into its biology, genetics, and evolution.</title>
        <authorList>
            <person name="Chen X.G."/>
            <person name="Jiang X."/>
            <person name="Gu J."/>
            <person name="Xu M."/>
            <person name="Wu Y."/>
            <person name="Deng Y."/>
            <person name="Zhang C."/>
            <person name="Bonizzoni M."/>
            <person name="Dermauw W."/>
            <person name="Vontas J."/>
            <person name="Armbruster P."/>
            <person name="Huang X."/>
            <person name="Yang Y."/>
            <person name="Zhang H."/>
            <person name="He W."/>
            <person name="Peng H."/>
            <person name="Liu Y."/>
            <person name="Wu K."/>
            <person name="Chen J."/>
            <person name="Lirakis M."/>
            <person name="Topalis P."/>
            <person name="Van Leeuwen T."/>
            <person name="Hall A.B."/>
            <person name="Jiang X."/>
            <person name="Thorpe C."/>
            <person name="Mueller R.L."/>
            <person name="Sun C."/>
            <person name="Waterhouse R.M."/>
            <person name="Yan G."/>
            <person name="Tu Z.J."/>
            <person name="Fang X."/>
            <person name="James A.A."/>
        </authorList>
    </citation>
    <scope>NUCLEOTIDE SEQUENCE [LARGE SCALE GENOMIC DNA]</scope>
    <source>
        <strain evidence="4">Foshan</strain>
    </source>
</reference>
<evidence type="ECO:0000256" key="1">
    <source>
        <dbReference type="SAM" id="Coils"/>
    </source>
</evidence>